<dbReference type="Pfam" id="PF03477">
    <property type="entry name" value="ATP-cone"/>
    <property type="match status" value="1"/>
</dbReference>
<evidence type="ECO:0000313" key="5">
    <source>
        <dbReference type="EMBL" id="OGG02422.1"/>
    </source>
</evidence>
<organism evidence="5 6">
    <name type="scientific">Candidatus Gottesmanbacteria bacterium RBG_16_52_11</name>
    <dbReference type="NCBI Taxonomy" id="1798374"/>
    <lineage>
        <taxon>Bacteria</taxon>
        <taxon>Candidatus Gottesmaniibacteriota</taxon>
    </lineage>
</organism>
<evidence type="ECO:0000256" key="1">
    <source>
        <dbReference type="ARBA" id="ARBA00022741"/>
    </source>
</evidence>
<protein>
    <recommendedName>
        <fullName evidence="4">ATP-cone domain-containing protein</fullName>
    </recommendedName>
</protein>
<evidence type="ECO:0000313" key="6">
    <source>
        <dbReference type="Proteomes" id="UP000178448"/>
    </source>
</evidence>
<keyword evidence="2 3" id="KW-0067">ATP-binding</keyword>
<dbReference type="InterPro" id="IPR005144">
    <property type="entry name" value="ATP-cone_dom"/>
</dbReference>
<gene>
    <name evidence="5" type="ORF">A2Z33_05175</name>
</gene>
<accession>A0A1F5YRA0</accession>
<dbReference type="PROSITE" id="PS51161">
    <property type="entry name" value="ATP_CONE"/>
    <property type="match status" value="1"/>
</dbReference>
<dbReference type="STRING" id="1798374.A2Z33_05175"/>
<reference evidence="5 6" key="1">
    <citation type="journal article" date="2016" name="Nat. Commun.">
        <title>Thousands of microbial genomes shed light on interconnected biogeochemical processes in an aquifer system.</title>
        <authorList>
            <person name="Anantharaman K."/>
            <person name="Brown C.T."/>
            <person name="Hug L.A."/>
            <person name="Sharon I."/>
            <person name="Castelle C.J."/>
            <person name="Probst A.J."/>
            <person name="Thomas B.C."/>
            <person name="Singh A."/>
            <person name="Wilkins M.J."/>
            <person name="Karaoz U."/>
            <person name="Brodie E.L."/>
            <person name="Williams K.H."/>
            <person name="Hubbard S.S."/>
            <person name="Banfield J.F."/>
        </authorList>
    </citation>
    <scope>NUCLEOTIDE SEQUENCE [LARGE SCALE GENOMIC DNA]</scope>
</reference>
<evidence type="ECO:0000259" key="4">
    <source>
        <dbReference type="PROSITE" id="PS51161"/>
    </source>
</evidence>
<dbReference type="Proteomes" id="UP000178448">
    <property type="component" value="Unassembled WGS sequence"/>
</dbReference>
<name>A0A1F5YRA0_9BACT</name>
<dbReference type="AlphaFoldDB" id="A0A1F5YRA0"/>
<dbReference type="EMBL" id="MFJD01000008">
    <property type="protein sequence ID" value="OGG02422.1"/>
    <property type="molecule type" value="Genomic_DNA"/>
</dbReference>
<evidence type="ECO:0000256" key="3">
    <source>
        <dbReference type="PROSITE-ProRule" id="PRU00492"/>
    </source>
</evidence>
<comment type="caution">
    <text evidence="5">The sequence shown here is derived from an EMBL/GenBank/DDBJ whole genome shotgun (WGS) entry which is preliminary data.</text>
</comment>
<proteinExistence type="predicted"/>
<dbReference type="GO" id="GO:0005524">
    <property type="term" value="F:ATP binding"/>
    <property type="evidence" value="ECO:0007669"/>
    <property type="project" value="UniProtKB-UniRule"/>
</dbReference>
<feature type="domain" description="ATP-cone" evidence="4">
    <location>
        <begin position="5"/>
        <end position="87"/>
    </location>
</feature>
<evidence type="ECO:0000256" key="2">
    <source>
        <dbReference type="ARBA" id="ARBA00022840"/>
    </source>
</evidence>
<sequence length="87" mass="9669">MDKKIKVIKRDGTSEDFESDNIARVVTAAGLTPEEAQALARGVTETVSLRGKNEITSLEIRDLVLEELKLVKGSAADLYQWYESTKK</sequence>
<keyword evidence="1 3" id="KW-0547">Nucleotide-binding</keyword>